<dbReference type="InterPro" id="IPR050872">
    <property type="entry name" value="PPR_P_subfamily"/>
</dbReference>
<proteinExistence type="inferred from homology"/>
<evidence type="ECO:0000256" key="3">
    <source>
        <dbReference type="PROSITE-ProRule" id="PRU00708"/>
    </source>
</evidence>
<dbReference type="Proteomes" id="UP000708208">
    <property type="component" value="Unassembled WGS sequence"/>
</dbReference>
<reference evidence="7" key="1">
    <citation type="submission" date="2021-06" db="EMBL/GenBank/DDBJ databases">
        <authorList>
            <person name="Hodson N. C."/>
            <person name="Mongue J. A."/>
            <person name="Jaron S. K."/>
        </authorList>
    </citation>
    <scope>NUCLEOTIDE SEQUENCE</scope>
</reference>
<keyword evidence="4" id="KW-0175">Coiled coil</keyword>
<protein>
    <recommendedName>
        <fullName evidence="6">PROP1-like PPR domain-containing protein</fullName>
    </recommendedName>
</protein>
<feature type="region of interest" description="Disordered" evidence="5">
    <location>
        <begin position="140"/>
        <end position="210"/>
    </location>
</feature>
<evidence type="ECO:0000313" key="8">
    <source>
        <dbReference type="Proteomes" id="UP000708208"/>
    </source>
</evidence>
<name>A0A8J2L9W4_9HEXA</name>
<dbReference type="PROSITE" id="PS51375">
    <property type="entry name" value="PPR"/>
    <property type="match status" value="2"/>
</dbReference>
<evidence type="ECO:0000256" key="2">
    <source>
        <dbReference type="ARBA" id="ARBA00022737"/>
    </source>
</evidence>
<evidence type="ECO:0000256" key="1">
    <source>
        <dbReference type="ARBA" id="ARBA00007626"/>
    </source>
</evidence>
<dbReference type="Pfam" id="PF17177">
    <property type="entry name" value="PPR_long"/>
    <property type="match status" value="1"/>
</dbReference>
<dbReference type="PANTHER" id="PTHR46128:SF73">
    <property type="entry name" value="CRIB DOMAIN-CONTAINING PROTEIN"/>
    <property type="match status" value="1"/>
</dbReference>
<dbReference type="PANTHER" id="PTHR46128">
    <property type="entry name" value="MITOCHONDRIAL GROUP I INTRON SPLICING FACTOR CCM1"/>
    <property type="match status" value="1"/>
</dbReference>
<evidence type="ECO:0000313" key="7">
    <source>
        <dbReference type="EMBL" id="CAG7831257.1"/>
    </source>
</evidence>
<feature type="coiled-coil region" evidence="4">
    <location>
        <begin position="410"/>
        <end position="437"/>
    </location>
</feature>
<sequence length="977" mass="113392">MNRLILATFALRNIKSTFVLPKTSTGQSRYNFSRKIVPGQFYCSSASSTVEENDASVVEDNNVERGDSNNANEITGSTNRENITDRLFRLSAQSPEEFIPTDSMEITEQKRWERYSQCFPDQNHQSNNIKQRFDQFQSDRFSHPHRGANYNNQSQRQPYRQSGRYSDSNYDSGRNYRSNQYEDDDFNDFPQQSYHKPNNRRFDNDRMPYSLNTKFANENSRGRNISRGIVNDEEEEDSSARIDYNKMKRDYDLDDDVFSEEPRQRSQMRFSDQDNQAAIKDAYMKRFKIDDSGSKREFHTQAALSNLQRAKSQDILASDNLNNSPWGRDHKITKLDQLRTRRASDAQVDCELQLKNDPLVADGDNPEVFGCLRTSKSKSVTSLGGTHFSMEASSADNIYSLEEEDDIVFRPEARMSMKKLEKQIKELLTQKKLTDALDLFTKSVSDGGFRYTLKELAYVYRIIIAECAKHGHVKMAHKLYIRMMKRRLYVLPGVYTSLFNGCANSPWYAEQNIELMDRLRQQMAEKGYSPNDINYNAMIKGYGRCGSIEKAFAVVDEMVERKDKSVIPTTDTFNFLLQACITDKTNGFRNALFTWNEMKARKIRPQIHSYHLLLKATRECGISIPQEIEKEIRKKNEKLQTVRALLVESNQNELLSQTRSTFDPDVEKSKYLVSGSLSENNLSRIKTTLEIINCKRTPDIEFLPAAQSKHPTIAALSDADVEVIERLRYPHYRLLMLGGLRGILQQMRSDKVKPNIKIIQELLLLVRHEEAVDVMQLLNNYKVKPDIQLYNVLIKKLSKSNHPEEARRVLQLINDHRLNPDIYTWSALALGCRTWQSAKQLLADMEISKITPNNVIMASLLSQACRNCDPYFVVMIMNEITRRELPTTPKLLEIIENFRNNMKTAVLQAEKKEPVTVPRMASVMKFNQDQFLEDFRIFKLQYDRWLRAVGVESEPEDPWAEDFASRFPRRENDFHVE</sequence>
<dbReference type="Pfam" id="PF01535">
    <property type="entry name" value="PPR"/>
    <property type="match status" value="1"/>
</dbReference>
<dbReference type="InterPro" id="IPR033443">
    <property type="entry name" value="PROP1-like_PPR_dom"/>
</dbReference>
<feature type="compositionally biased region" description="Polar residues" evidence="5">
    <location>
        <begin position="149"/>
        <end position="179"/>
    </location>
</feature>
<dbReference type="EMBL" id="CAJVCH010559610">
    <property type="protein sequence ID" value="CAG7831257.1"/>
    <property type="molecule type" value="Genomic_DNA"/>
</dbReference>
<feature type="repeat" description="PPR" evidence="3">
    <location>
        <begin position="531"/>
        <end position="565"/>
    </location>
</feature>
<evidence type="ECO:0000259" key="6">
    <source>
        <dbReference type="Pfam" id="PF17177"/>
    </source>
</evidence>
<evidence type="ECO:0000256" key="4">
    <source>
        <dbReference type="SAM" id="Coils"/>
    </source>
</evidence>
<accession>A0A8J2L9W4</accession>
<dbReference type="NCBIfam" id="TIGR00756">
    <property type="entry name" value="PPR"/>
    <property type="match status" value="1"/>
</dbReference>
<dbReference type="OrthoDB" id="185373at2759"/>
<feature type="repeat" description="PPR" evidence="3">
    <location>
        <begin position="786"/>
        <end position="820"/>
    </location>
</feature>
<keyword evidence="8" id="KW-1185">Reference proteome</keyword>
<evidence type="ECO:0000256" key="5">
    <source>
        <dbReference type="SAM" id="MobiDB-lite"/>
    </source>
</evidence>
<keyword evidence="2" id="KW-0677">Repeat</keyword>
<dbReference type="InterPro" id="IPR002885">
    <property type="entry name" value="PPR_rpt"/>
</dbReference>
<comment type="caution">
    <text evidence="7">The sequence shown here is derived from an EMBL/GenBank/DDBJ whole genome shotgun (WGS) entry which is preliminary data.</text>
</comment>
<feature type="domain" description="PROP1-like PPR" evidence="6">
    <location>
        <begin position="460"/>
        <end position="621"/>
    </location>
</feature>
<dbReference type="AlphaFoldDB" id="A0A8J2L9W4"/>
<organism evidence="7 8">
    <name type="scientific">Allacma fusca</name>
    <dbReference type="NCBI Taxonomy" id="39272"/>
    <lineage>
        <taxon>Eukaryota</taxon>
        <taxon>Metazoa</taxon>
        <taxon>Ecdysozoa</taxon>
        <taxon>Arthropoda</taxon>
        <taxon>Hexapoda</taxon>
        <taxon>Collembola</taxon>
        <taxon>Symphypleona</taxon>
        <taxon>Sminthuridae</taxon>
        <taxon>Allacma</taxon>
    </lineage>
</organism>
<comment type="similarity">
    <text evidence="1">Belongs to the PPR family. P subfamily.</text>
</comment>
<gene>
    <name evidence="7" type="ORF">AFUS01_LOCUS41010</name>
</gene>